<dbReference type="RefSeq" id="XP_034097001.1">
    <property type="nucleotide sequence ID" value="XM_034241110.1"/>
</dbReference>
<evidence type="ECO:0000313" key="2">
    <source>
        <dbReference type="Proteomes" id="UP000515161"/>
    </source>
</evidence>
<keyword evidence="2" id="KW-1185">Reference proteome</keyword>
<evidence type="ECO:0000256" key="1">
    <source>
        <dbReference type="SAM" id="MobiDB-lite"/>
    </source>
</evidence>
<feature type="region of interest" description="Disordered" evidence="1">
    <location>
        <begin position="551"/>
        <end position="595"/>
    </location>
</feature>
<evidence type="ECO:0000313" key="4">
    <source>
        <dbReference type="RefSeq" id="XP_034097001.1"/>
    </source>
</evidence>
<feature type="region of interest" description="Disordered" evidence="1">
    <location>
        <begin position="489"/>
        <end position="509"/>
    </location>
</feature>
<feature type="region of interest" description="Disordered" evidence="1">
    <location>
        <begin position="453"/>
        <end position="476"/>
    </location>
</feature>
<dbReference type="GeneID" id="117563008"/>
<dbReference type="OrthoDB" id="5877502at2759"/>
<protein>
    <submittedName>
        <fullName evidence="3 4">Uncharacterized protein LOC117563008 isoform X1</fullName>
    </submittedName>
</protein>
<dbReference type="RefSeq" id="XP_034097003.1">
    <property type="nucleotide sequence ID" value="XM_034241112.1"/>
</dbReference>
<evidence type="ECO:0000313" key="3">
    <source>
        <dbReference type="RefSeq" id="XP_034097000.1"/>
    </source>
</evidence>
<dbReference type="Proteomes" id="UP000515161">
    <property type="component" value="Unplaced"/>
</dbReference>
<reference evidence="3 4" key="1">
    <citation type="submission" date="2025-04" db="UniProtKB">
        <authorList>
            <consortium name="RefSeq"/>
        </authorList>
    </citation>
    <scope>IDENTIFICATION</scope>
</reference>
<dbReference type="RefSeq" id="XP_034097000.1">
    <property type="nucleotide sequence ID" value="XM_034241109.1"/>
</dbReference>
<feature type="compositionally biased region" description="Polar residues" evidence="1">
    <location>
        <begin position="573"/>
        <end position="595"/>
    </location>
</feature>
<evidence type="ECO:0000313" key="5">
    <source>
        <dbReference type="RefSeq" id="XP_034097003.1"/>
    </source>
</evidence>
<gene>
    <name evidence="3 4 5" type="primary">LOC117563008</name>
</gene>
<feature type="compositionally biased region" description="Basic and acidic residues" evidence="1">
    <location>
        <begin position="490"/>
        <end position="500"/>
    </location>
</feature>
<feature type="compositionally biased region" description="Polar residues" evidence="1">
    <location>
        <begin position="551"/>
        <end position="560"/>
    </location>
</feature>
<sequence length="801" mass="90022">MQPVEAQKGVSTKSQLLDSLKVYLNNKSRLQPIIGLGSIIECVKAGTHNKEILFLCEVCVCQLNKADMRNHIMGSLHRYNYIKAWHPHLVSEWKEKSDLSKLAWPLMEMAKTLEGKEGPGDVQVCCLTVYVVDANRCMFGYEPSHLCVYIHIKWLELEDAVYQRIATNSENDAVTLITILRDQQGETESLSESTSTQPEQDSPQSQRIVLLSKNRQGQISEVPETNLTIDVIKSTRRLENTSPEPSLPSENCSSSLDGYTGTEPLIGLLRVVECRGEDGRTYCFLCHCCRIRANENDIIDHLTRTSHLINYLMETHPEQVEVILADINDDYQLLVSLAMEVEKEEGRGEMKVIKTPESLGIQLTGKSYHWCVKMMSNGRKHPDIQKPKRANKDQGMPEKCAVVLSQWPKSRSTKRKMRGVTNPVFKVSLPLTKGSLLLKRSPFIMDSLPVSSAFPHSPDSDLPESPEFHSEDREVDYDTESFAINPAEESVQHQQDRHSGEGQAGPFMEPERNVTVTPYQQMDGHYNGNEYFNPSKDITRTTYQKVYGGNNYNTHQGSHVKSNKRVYEEGPNEGQQTQNDWSTPAVSHTQDWPSHNSVYRYETGSTEQWYNPTPQSAVGPRIERCQEVSFDATQHYYQQQPPTQYMAHNHQSLQIGSAGQHCWSGDTAAHTDAARVQMHPHLGDPHAQNGSNAPVPGAQFEPSQVQTYMEFSVGHVKTASQNDAAQPTAHQGIQAGYGMQSFPNYNAGPWTNPYQHLPHQNSGGDDVGWGGSQSNAYMPPQQAQWYYGAQSEVNYRAAGLI</sequence>
<accession>A0A6P8W0A6</accession>
<organism evidence="2 4">
    <name type="scientific">Gymnodraco acuticeps</name>
    <name type="common">Antarctic dragonfish</name>
    <dbReference type="NCBI Taxonomy" id="8218"/>
    <lineage>
        <taxon>Eukaryota</taxon>
        <taxon>Metazoa</taxon>
        <taxon>Chordata</taxon>
        <taxon>Craniata</taxon>
        <taxon>Vertebrata</taxon>
        <taxon>Euteleostomi</taxon>
        <taxon>Actinopterygii</taxon>
        <taxon>Neopterygii</taxon>
        <taxon>Teleostei</taxon>
        <taxon>Neoteleostei</taxon>
        <taxon>Acanthomorphata</taxon>
        <taxon>Eupercaria</taxon>
        <taxon>Perciformes</taxon>
        <taxon>Notothenioidei</taxon>
        <taxon>Bathydraconidae</taxon>
        <taxon>Gymnodraco</taxon>
    </lineage>
</organism>
<dbReference type="AlphaFoldDB" id="A0A6P8W0A6"/>
<name>A0A6P8W0A6_GYMAC</name>
<feature type="region of interest" description="Disordered" evidence="1">
    <location>
        <begin position="680"/>
        <end position="699"/>
    </location>
</feature>
<proteinExistence type="predicted"/>
<dbReference type="KEGG" id="gacu:117563008"/>